<gene>
    <name evidence="2" type="ORF">CKAH01_17796</name>
</gene>
<comment type="caution">
    <text evidence="2">The sequence shown here is derived from an EMBL/GenBank/DDBJ whole genome shotgun (WGS) entry which is preliminary data.</text>
</comment>
<feature type="compositionally biased region" description="Pro residues" evidence="1">
    <location>
        <begin position="55"/>
        <end position="66"/>
    </location>
</feature>
<evidence type="ECO:0000313" key="3">
    <source>
        <dbReference type="Proteomes" id="UP001281614"/>
    </source>
</evidence>
<keyword evidence="3" id="KW-1185">Reference proteome</keyword>
<evidence type="ECO:0000256" key="1">
    <source>
        <dbReference type="SAM" id="MobiDB-lite"/>
    </source>
</evidence>
<feature type="compositionally biased region" description="Basic and acidic residues" evidence="1">
    <location>
        <begin position="36"/>
        <end position="48"/>
    </location>
</feature>
<accession>A0AAE0D317</accession>
<organism evidence="2 3">
    <name type="scientific">Colletotrichum kahawae</name>
    <name type="common">Coffee berry disease fungus</name>
    <dbReference type="NCBI Taxonomy" id="34407"/>
    <lineage>
        <taxon>Eukaryota</taxon>
        <taxon>Fungi</taxon>
        <taxon>Dikarya</taxon>
        <taxon>Ascomycota</taxon>
        <taxon>Pezizomycotina</taxon>
        <taxon>Sordariomycetes</taxon>
        <taxon>Hypocreomycetidae</taxon>
        <taxon>Glomerellales</taxon>
        <taxon>Glomerellaceae</taxon>
        <taxon>Colletotrichum</taxon>
        <taxon>Colletotrichum gloeosporioides species complex</taxon>
    </lineage>
</organism>
<reference evidence="2" key="1">
    <citation type="submission" date="2023-02" db="EMBL/GenBank/DDBJ databases">
        <title>Colletotrichum kahawae CIFC_Que2 genome sequencing and assembly.</title>
        <authorList>
            <person name="Baroncelli R."/>
        </authorList>
    </citation>
    <scope>NUCLEOTIDE SEQUENCE</scope>
    <source>
        <strain evidence="2">CIFC_Que2</strain>
    </source>
</reference>
<proteinExistence type="predicted"/>
<feature type="region of interest" description="Disordered" evidence="1">
    <location>
        <begin position="26"/>
        <end position="66"/>
    </location>
</feature>
<sequence>MQEAQPRPKKETARIRKVRPEVRYPFTSFILPRQKPQKDGGDLHDTKVSSKSNPRPSPPLLLFPPTPKSLALQLHFPAIR</sequence>
<dbReference type="Proteomes" id="UP001281614">
    <property type="component" value="Unassembled WGS sequence"/>
</dbReference>
<dbReference type="AlphaFoldDB" id="A0AAE0D317"/>
<dbReference type="EMBL" id="VYYT01000258">
    <property type="protein sequence ID" value="KAK2751851.1"/>
    <property type="molecule type" value="Genomic_DNA"/>
</dbReference>
<name>A0AAE0D317_COLKA</name>
<protein>
    <submittedName>
        <fullName evidence="2">Uncharacterized protein</fullName>
    </submittedName>
</protein>
<evidence type="ECO:0000313" key="2">
    <source>
        <dbReference type="EMBL" id="KAK2751851.1"/>
    </source>
</evidence>